<protein>
    <submittedName>
        <fullName evidence="2">Uncharacterized protein</fullName>
    </submittedName>
</protein>
<feature type="region of interest" description="Disordered" evidence="1">
    <location>
        <begin position="1093"/>
        <end position="1134"/>
    </location>
</feature>
<feature type="compositionally biased region" description="Pro residues" evidence="1">
    <location>
        <begin position="589"/>
        <end position="598"/>
    </location>
</feature>
<feature type="compositionally biased region" description="Polar residues" evidence="1">
    <location>
        <begin position="45"/>
        <end position="55"/>
    </location>
</feature>
<accession>A0A0F5MPY7</accession>
<feature type="region of interest" description="Disordered" evidence="1">
    <location>
        <begin position="1154"/>
        <end position="1195"/>
    </location>
</feature>
<feature type="compositionally biased region" description="Low complexity" evidence="1">
    <location>
        <begin position="1117"/>
        <end position="1130"/>
    </location>
</feature>
<dbReference type="AlphaFoldDB" id="A0A0F5MPY7"/>
<gene>
    <name evidence="2" type="ORF">SZ25_00757</name>
</gene>
<organism evidence="2 3">
    <name type="scientific">Candidatus Arcanibacter lacustris</name>
    <dbReference type="NCBI Taxonomy" id="1607817"/>
    <lineage>
        <taxon>Bacteria</taxon>
        <taxon>Pseudomonadati</taxon>
        <taxon>Pseudomonadota</taxon>
        <taxon>Alphaproteobacteria</taxon>
        <taxon>Rickettsiales</taxon>
        <taxon>Candidatus Arcanibacter</taxon>
    </lineage>
</organism>
<feature type="region of interest" description="Disordered" evidence="1">
    <location>
        <begin position="581"/>
        <end position="615"/>
    </location>
</feature>
<feature type="compositionally biased region" description="Basic and acidic residues" evidence="1">
    <location>
        <begin position="34"/>
        <end position="44"/>
    </location>
</feature>
<feature type="compositionally biased region" description="Polar residues" evidence="1">
    <location>
        <begin position="911"/>
        <end position="922"/>
    </location>
</feature>
<dbReference type="Proteomes" id="UP000033358">
    <property type="component" value="Unassembled WGS sequence"/>
</dbReference>
<name>A0A0F5MPY7_9RICK</name>
<sequence>MKEDSSQVGSSASMIAADDDLKKILQGIHAWHSEYDKEDKKNKEIPQNQSNPTPDTETDKKKERIDFLASLDAYYDKAESKSNGVGSSFIKPEEKKGLDEELKKHSYYHNDDQNPKLINSTDNHTALSYKITKDQESISIVHHDNSKDKKDEIFISEETIARLKAQTSTKDSDPVVIAVDRVDDNGNRMKGDKDYLIFQFNEKTGKSELIVEASVDADGNPKGQTRIQGLEHIVEAHAMNKEHYKEHVLGKNIGVEFGNLGLLPKKIESETLQSLNNLPDSSIANSQEESIAFVPSNNQQQPTTLNHNADVSQQKNPSVNIAYNNQENKLGIGSNSSSGTNPGITALNVPGEKDNTYSVTLSNDDGKTLNVSFQQDEKQRLFSVDKEKLKSFLKEQSELPHNLPLKKEKFQPNLDAIIQDQNHDLTAKDFNEMTQAMNGLVLQGIAKKAEQNPSVNIINANQPKERVFLRLLDESMKEANKYSEAIKIGEEIDKFYTSKSLDSKTRVQLLKLVTRYDDKNQKQKEREALIRTPNIGPILKKFIDFRKSENVAQNSGPSTANNVITNEKQSSIDIPLSSATQKKEVANPNTPPPPPPINQRPTSSNPHPLTSSVKSGVAVSLPGETEEQTYGRELINAVIIKDAKVETVENIMQKIVENGGDLENIINNPLGEKGTGLSPFHMAIYTQQTPDIVVAMSTFADFDKKNYNDKSAVDLINESPKKDAAIETGNKASIDTKLPNTPPPPPQSNAKSGIAVPSTHITPTDDVKKSTSSLPKNLLGAITGQSHTLQDAKQRVLKPKEVQISAFEQNIIIASNIGNSEVTNENDREFKFEIRNNELSFVKETTNGNKPYKLTKDSITNYQDIFNKVEDDFESSNISKEDQLNTKLNKVIQTQDDKDKAAANQPEVEKTSITPQPISQTSDQTTIINDSKSSSLGLEDKTTKKLSSIHSVLSESVTKRRAGINDDEESIDFKLVENKLYFVKDQKDYELDNNSIKNYGTILKNVNEEITEKKDYKEGDKISIDLSKNQIEELNNLVKEPTKTNKISDKIKKALSSKLFPSKINKENLPKINSLSDERKKDLEAILKLKPSAEKNRSISSESISSEASTDKESTLSSPPNSPKSKNSKSYLTVGGTVQPTKEIAGDIAGDIELTQLTTNHKIKRQTTHNKSGYGELSPPPSPNGGKPQGGKGMV</sequence>
<dbReference type="PATRIC" id="fig|1607817.3.peg.757"/>
<evidence type="ECO:0000256" key="1">
    <source>
        <dbReference type="SAM" id="MobiDB-lite"/>
    </source>
</evidence>
<dbReference type="EMBL" id="JYHA01000127">
    <property type="protein sequence ID" value="KKB96132.1"/>
    <property type="molecule type" value="Genomic_DNA"/>
</dbReference>
<feature type="compositionally biased region" description="Polar residues" evidence="1">
    <location>
        <begin position="602"/>
        <end position="614"/>
    </location>
</feature>
<evidence type="ECO:0000313" key="2">
    <source>
        <dbReference type="EMBL" id="KKB96132.1"/>
    </source>
</evidence>
<reference evidence="2 3" key="1">
    <citation type="submission" date="2015-02" db="EMBL/GenBank/DDBJ databases">
        <title>Single cell genomics of a rare environmental alphaproteobacterium provides unique insights into Rickettsiaceae evolution.</title>
        <authorList>
            <person name="Martijn J."/>
            <person name="Schulz F."/>
            <person name="Zaremba-Niedzwiedzka K."/>
            <person name="Viklund J."/>
            <person name="Stepanauskas R."/>
            <person name="Andersson S.G.E."/>
            <person name="Horn M."/>
            <person name="Guy L."/>
            <person name="Ettema T.J.G."/>
        </authorList>
    </citation>
    <scope>NUCLEOTIDE SEQUENCE [LARGE SCALE GENOMIC DNA]</scope>
    <source>
        <strain evidence="2 3">SCGC AAA041-L04</strain>
    </source>
</reference>
<feature type="region of interest" description="Disordered" evidence="1">
    <location>
        <begin position="896"/>
        <end position="922"/>
    </location>
</feature>
<comment type="caution">
    <text evidence="2">The sequence shown here is derived from an EMBL/GenBank/DDBJ whole genome shotgun (WGS) entry which is preliminary data.</text>
</comment>
<feature type="region of interest" description="Disordered" evidence="1">
    <location>
        <begin position="34"/>
        <end position="63"/>
    </location>
</feature>
<proteinExistence type="predicted"/>
<feature type="region of interest" description="Disordered" evidence="1">
    <location>
        <begin position="732"/>
        <end position="773"/>
    </location>
</feature>
<keyword evidence="3" id="KW-1185">Reference proteome</keyword>
<evidence type="ECO:0000313" key="3">
    <source>
        <dbReference type="Proteomes" id="UP000033358"/>
    </source>
</evidence>
<feature type="compositionally biased region" description="Low complexity" evidence="1">
    <location>
        <begin position="1098"/>
        <end position="1108"/>
    </location>
</feature>